<feature type="compositionally biased region" description="Basic and acidic residues" evidence="1">
    <location>
        <begin position="153"/>
        <end position="164"/>
    </location>
</feature>
<dbReference type="AlphaFoldDB" id="A0A1F6MCF2"/>
<dbReference type="NCBIfam" id="TIGR04272">
    <property type="entry name" value="cxxc_cxxc_Mbark"/>
    <property type="match status" value="1"/>
</dbReference>
<evidence type="ECO:0000259" key="2">
    <source>
        <dbReference type="Pfam" id="PF23477"/>
    </source>
</evidence>
<comment type="caution">
    <text evidence="3">The sequence shown here is derived from an EMBL/GenBank/DDBJ whole genome shotgun (WGS) entry which is preliminary data.</text>
</comment>
<feature type="region of interest" description="Disordered" evidence="1">
    <location>
        <begin position="92"/>
        <end position="126"/>
    </location>
</feature>
<dbReference type="Pfam" id="PF23477">
    <property type="entry name" value="zf_Tbcl_2"/>
    <property type="match status" value="1"/>
</dbReference>
<evidence type="ECO:0000313" key="4">
    <source>
        <dbReference type="Proteomes" id="UP000177953"/>
    </source>
</evidence>
<dbReference type="InterPro" id="IPR026363">
    <property type="entry name" value="CxxC-x17-CxxC_dom"/>
</dbReference>
<evidence type="ECO:0000313" key="3">
    <source>
        <dbReference type="EMBL" id="OGH69289.1"/>
    </source>
</evidence>
<feature type="compositionally biased region" description="Gly residues" evidence="1">
    <location>
        <begin position="106"/>
        <end position="119"/>
    </location>
</feature>
<sequence length="184" mass="19778">MQLLINKRAMGNFNRDNRSNGDRGPRDFERKGRDFGGNKGFGGRNGGDRKFGGHSGMPRQMYQATCSKCGQSCEIPFKPTGDRPVFCRNCFKNQDSQSPRFAPKNFGGGSIGSNSGGTPSGNAGSAVSKAQFDSLNIKLDKILAILNTTKAEEEPKAEVKEVKASKKAIGKAPTSAKKSKAKKK</sequence>
<dbReference type="EMBL" id="MFPU01000053">
    <property type="protein sequence ID" value="OGH69289.1"/>
    <property type="molecule type" value="Genomic_DNA"/>
</dbReference>
<organism evidence="3 4">
    <name type="scientific">Candidatus Magasanikbacteria bacterium RIFCSPHIGHO2_01_FULL_47_8</name>
    <dbReference type="NCBI Taxonomy" id="1798673"/>
    <lineage>
        <taxon>Bacteria</taxon>
        <taxon>Candidatus Magasanikiibacteriota</taxon>
    </lineage>
</organism>
<feature type="compositionally biased region" description="Basic and acidic residues" evidence="1">
    <location>
        <begin position="15"/>
        <end position="36"/>
    </location>
</feature>
<name>A0A1F6MCF2_9BACT</name>
<reference evidence="3 4" key="1">
    <citation type="journal article" date="2016" name="Nat. Commun.">
        <title>Thousands of microbial genomes shed light on interconnected biogeochemical processes in an aquifer system.</title>
        <authorList>
            <person name="Anantharaman K."/>
            <person name="Brown C.T."/>
            <person name="Hug L.A."/>
            <person name="Sharon I."/>
            <person name="Castelle C.J."/>
            <person name="Probst A.J."/>
            <person name="Thomas B.C."/>
            <person name="Singh A."/>
            <person name="Wilkins M.J."/>
            <person name="Karaoz U."/>
            <person name="Brodie E.L."/>
            <person name="Williams K.H."/>
            <person name="Hubbard S.S."/>
            <person name="Banfield J.F."/>
        </authorList>
    </citation>
    <scope>NUCLEOTIDE SEQUENCE [LARGE SCALE GENOMIC DNA]</scope>
</reference>
<evidence type="ECO:0000256" key="1">
    <source>
        <dbReference type="SAM" id="MobiDB-lite"/>
    </source>
</evidence>
<feature type="region of interest" description="Disordered" evidence="1">
    <location>
        <begin position="153"/>
        <end position="184"/>
    </location>
</feature>
<feature type="domain" description="CxxC-x17-CxxC" evidence="2">
    <location>
        <begin position="59"/>
        <end position="94"/>
    </location>
</feature>
<dbReference type="Proteomes" id="UP000177953">
    <property type="component" value="Unassembled WGS sequence"/>
</dbReference>
<gene>
    <name evidence="3" type="ORF">A2754_00445</name>
</gene>
<proteinExistence type="predicted"/>
<accession>A0A1F6MCF2</accession>
<feature type="region of interest" description="Disordered" evidence="1">
    <location>
        <begin position="1"/>
        <end position="56"/>
    </location>
</feature>
<protein>
    <recommendedName>
        <fullName evidence="2">CxxC-x17-CxxC domain-containing protein</fullName>
    </recommendedName>
</protein>